<dbReference type="InterPro" id="IPR025357">
    <property type="entry name" value="DUF4261"/>
</dbReference>
<gene>
    <name evidence="2" type="ORF">J2Z79_003543</name>
</gene>
<organism evidence="2 3">
    <name type="scientific">Symbiobacterium terraclitae</name>
    <dbReference type="NCBI Taxonomy" id="557451"/>
    <lineage>
        <taxon>Bacteria</taxon>
        <taxon>Bacillati</taxon>
        <taxon>Bacillota</taxon>
        <taxon>Clostridia</taxon>
        <taxon>Eubacteriales</taxon>
        <taxon>Symbiobacteriaceae</taxon>
        <taxon>Symbiobacterium</taxon>
    </lineage>
</organism>
<sequence length="266" mass="29979">MDKQNSPLMAMMFLREPVEPDPKAVAARLRARSSCRYELRWDEAADGTRFYSLNGRQVVVALMRAPIPPGDWEEGCANHRYWPQAAKVLRQHRAHLIISLMWDQDDPIDRHLLFTDFVAAVSEAVDGLGILWGRHGALRSAELFRELASKASEDSLPLPLWVDFEPVRHEGKFFMVTTGLDAFGVMEVEVGSARLKPDELFDRLLCVAHYLCTHGPVLKDGDTVGGSARERIPVRHTDSVLDRPGPVIRIDFDAGRRGLLSRLFGR</sequence>
<protein>
    <recommendedName>
        <fullName evidence="1">DUF4261 domain-containing protein</fullName>
    </recommendedName>
</protein>
<evidence type="ECO:0000313" key="3">
    <source>
        <dbReference type="Proteomes" id="UP001519289"/>
    </source>
</evidence>
<proteinExistence type="predicted"/>
<evidence type="ECO:0000259" key="1">
    <source>
        <dbReference type="Pfam" id="PF14080"/>
    </source>
</evidence>
<name>A0ABS4K099_9FIRM</name>
<dbReference type="EMBL" id="JAGGLG010000047">
    <property type="protein sequence ID" value="MBP2020089.1"/>
    <property type="molecule type" value="Genomic_DNA"/>
</dbReference>
<reference evidence="2 3" key="1">
    <citation type="submission" date="2021-03" db="EMBL/GenBank/DDBJ databases">
        <title>Genomic Encyclopedia of Type Strains, Phase IV (KMG-IV): sequencing the most valuable type-strain genomes for metagenomic binning, comparative biology and taxonomic classification.</title>
        <authorList>
            <person name="Goeker M."/>
        </authorList>
    </citation>
    <scope>NUCLEOTIDE SEQUENCE [LARGE SCALE GENOMIC DNA]</scope>
    <source>
        <strain evidence="2 3">DSM 27138</strain>
    </source>
</reference>
<evidence type="ECO:0000313" key="2">
    <source>
        <dbReference type="EMBL" id="MBP2020089.1"/>
    </source>
</evidence>
<keyword evidence="3" id="KW-1185">Reference proteome</keyword>
<comment type="caution">
    <text evidence="2">The sequence shown here is derived from an EMBL/GenBank/DDBJ whole genome shotgun (WGS) entry which is preliminary data.</text>
</comment>
<dbReference type="Pfam" id="PF14080">
    <property type="entry name" value="DUF4261"/>
    <property type="match status" value="1"/>
</dbReference>
<dbReference type="Proteomes" id="UP001519289">
    <property type="component" value="Unassembled WGS sequence"/>
</dbReference>
<dbReference type="RefSeq" id="WP_209468190.1">
    <property type="nucleotide sequence ID" value="NZ_JAGGLG010000047.1"/>
</dbReference>
<feature type="domain" description="DUF4261" evidence="1">
    <location>
        <begin position="177"/>
        <end position="250"/>
    </location>
</feature>
<accession>A0ABS4K099</accession>